<proteinExistence type="predicted"/>
<dbReference type="EMBL" id="CP067089">
    <property type="protein sequence ID" value="QQO09045.1"/>
    <property type="molecule type" value="Genomic_DNA"/>
</dbReference>
<evidence type="ECO:0000313" key="1">
    <source>
        <dbReference type="EMBL" id="QQO09045.1"/>
    </source>
</evidence>
<protein>
    <submittedName>
        <fullName evidence="1">Uncharacterized protein</fullName>
    </submittedName>
</protein>
<gene>
    <name evidence="1" type="ORF">JFL75_19270</name>
</gene>
<organism evidence="1 2">
    <name type="scientific">Breznakiella homolactica</name>
    <dbReference type="NCBI Taxonomy" id="2798577"/>
    <lineage>
        <taxon>Bacteria</taxon>
        <taxon>Pseudomonadati</taxon>
        <taxon>Spirochaetota</taxon>
        <taxon>Spirochaetia</taxon>
        <taxon>Spirochaetales</taxon>
        <taxon>Breznakiellaceae</taxon>
        <taxon>Breznakiella</taxon>
    </lineage>
</organism>
<dbReference type="RefSeq" id="WP_215626350.1">
    <property type="nucleotide sequence ID" value="NZ_CP067089.2"/>
</dbReference>
<sequence length="198" mass="23076">MAKLNVSELAVLLTDRFSDVWKLLSETTFFLSRTAEFGFYEDELRSWRSELQGASKNPEVAQKVRTEIIALRKNLRLQGYDLSLGRQNLIFDGFRNDASVNEGFKRMVLFLGDGTAFWISGDENHITLAGYLEQQLEIRYSRRDPLRLREKHYLWFLRRGNDLIISGSDTETKEDYERLKAIGEANSLLFLSKLKKLR</sequence>
<accession>A0A7T7XMF1</accession>
<dbReference type="KEGG" id="bhc:JFL75_19270"/>
<dbReference type="Proteomes" id="UP000595917">
    <property type="component" value="Chromosome"/>
</dbReference>
<reference evidence="1" key="1">
    <citation type="submission" date="2021-01" db="EMBL/GenBank/DDBJ databases">
        <title>Description of Breznakiella homolactica.</title>
        <authorList>
            <person name="Song Y."/>
            <person name="Brune A."/>
        </authorList>
    </citation>
    <scope>NUCLEOTIDE SEQUENCE</scope>
    <source>
        <strain evidence="1">RmG30</strain>
    </source>
</reference>
<keyword evidence="2" id="KW-1185">Reference proteome</keyword>
<evidence type="ECO:0000313" key="2">
    <source>
        <dbReference type="Proteomes" id="UP000595917"/>
    </source>
</evidence>
<dbReference type="AlphaFoldDB" id="A0A7T7XMF1"/>
<name>A0A7T7XMF1_9SPIR</name>